<reference evidence="9" key="1">
    <citation type="submission" date="2018-01" db="EMBL/GenBank/DDBJ databases">
        <authorList>
            <consortium name="Urmite Genomes"/>
        </authorList>
    </citation>
    <scope>NUCLEOTIDE SEQUENCE [LARGE SCALE GENOMIC DNA]</scope>
    <source>
        <strain evidence="9">AFP003</strain>
    </source>
</reference>
<name>A0A2K4Y8D2_9MYCO</name>
<evidence type="ECO:0000313" key="9">
    <source>
        <dbReference type="EMBL" id="SOX53014.1"/>
    </source>
</evidence>
<dbReference type="SMART" id="SM00825">
    <property type="entry name" value="PKS_KS"/>
    <property type="match status" value="1"/>
</dbReference>
<proteinExistence type="predicted"/>
<feature type="region of interest" description="C-terminal hotdog fold" evidence="4">
    <location>
        <begin position="1873"/>
        <end position="2010"/>
    </location>
</feature>
<feature type="active site" description="Proton donor; for dehydratase activity" evidence="4">
    <location>
        <position position="1931"/>
    </location>
</feature>
<dbReference type="Gene3D" id="3.10.129.110">
    <property type="entry name" value="Polyketide synthase dehydratase"/>
    <property type="match status" value="1"/>
</dbReference>
<dbReference type="InterPro" id="IPR016035">
    <property type="entry name" value="Acyl_Trfase/lysoPLipase"/>
</dbReference>
<dbReference type="InterPro" id="IPR014031">
    <property type="entry name" value="Ketoacyl_synth_C"/>
</dbReference>
<dbReference type="PROSITE" id="PS52019">
    <property type="entry name" value="PKS_MFAS_DH"/>
    <property type="match status" value="1"/>
</dbReference>
<accession>A0A2K4Y8D2</accession>
<dbReference type="Pfam" id="PF08659">
    <property type="entry name" value="KR"/>
    <property type="match status" value="1"/>
</dbReference>
<feature type="region of interest" description="Disordered" evidence="5">
    <location>
        <begin position="930"/>
        <end position="977"/>
    </location>
</feature>
<dbReference type="InterPro" id="IPR014043">
    <property type="entry name" value="Acyl_transferase_dom"/>
</dbReference>
<dbReference type="InterPro" id="IPR057326">
    <property type="entry name" value="KR_dom"/>
</dbReference>
<comment type="caution">
    <text evidence="9">The sequence shown here is derived from an EMBL/GenBank/DDBJ whole genome shotgun (WGS) entry which is preliminary data.</text>
</comment>
<dbReference type="OrthoDB" id="9778690at2"/>
<feature type="active site" description="Proton acceptor; for dehydratase activity" evidence="4">
    <location>
        <position position="1768"/>
    </location>
</feature>
<dbReference type="Pfam" id="PF00698">
    <property type="entry name" value="Acyl_transf_1"/>
    <property type="match status" value="1"/>
</dbReference>
<sequence length="2010" mass="209114">MASKHPPVAVVGVSALFPGSPEAERFWRNIIGGVDLFSEVPESHWRIDDYYHPDPHMPDKVYARRGGFLPDVDFSPMDFGIPPNVMPATDTAQLLALRVAQQVLEDAAGGDFSHIDRERISVILGASGGTELITYISGRLHRPVWERGLRAAGLSEPEVAAFSKSVTSNYATWQENTFPGLLGNVIAGRIANRFDLGGTNCVIDAACASSLAALEAGLHELYLGESDMVLAGGVDAFNDIFMYMCFAKVTALSASGDCRPFSDQSDGTMLGEGLSMFALKRLDDAEREGDRIYAVIRGIGTSSDGRAKSIYAPSPAGQAKALRRAYEAAGYGPETVGLVEAHGTGTKAGDAAEFEALREVFNASGREDRQWCALGSVKSQIGHTKGAAGAGGLFKVVMALHHKVLPPTIKIDRPNPALEIEQSPFYLSTQSKPWLADNGVPRRASVSSFGFGGTNFHVAVEEYAGTGKRAYRFRSWDSELVVLGAPSAAALSEQAAALSASLVDSPDMLSWIARNTQAAYNAAQPHRLAVVADSIATLQTMLDDVAAKLSAADVPSSFASPRGYFYSAQRPGPVALLFPGQGSQYVGMGADLPQLHESALAAWECARADRLNADRDLHDVVWPKTAFADDERARQAAELTKTEWAQPGIGAHSLSLLSVIHSLGIAPVAVGGHSFGEVTALSAAGVFSGEVALQIARKRGELMAEAATNSDGAMCAVTAPVEQVRQLIGEWGLPVVIANHNAPDQAVLSGNSTAIDHAAQRFAAAGIKARRLDVATAFHSDIVSPAAVPFGSFLAGVAFGMPEVPVYANATAQPYAGDAQQMRTTLANQIAQPVRFVEQIQAMWRAGARTFIEVGPGGVLTNLVGKCLAGEEHSAVSLDAKGRNGIRSLWIGLAQLVAAGVPMNFEDLWADYRIGDDPRNREKPKLTLKINGSNYGRPPISDEAVRRPSDTETILVRSGRSNGHRTESESKSMPSESITPVVHINGTPSAVPPPAPVAPTVMPAAPAAALNGHAASNGNGHAVSNGNGNGHLGASATAVIAPPAPVTMAAPAPVAAPAAAPVLSAEAVTEMIAAVGTLRDAFDSLQRVLQGLVAPSAATAPLAPIPATANGTALVTPVAPPAPAPSAATAAVAPVVVSVVGVDLVGQMLDVVAEKTGYPVEMLDLSMALEADLGIDSIKRVEILSGVQERVPVLPDVETGAMASLGTLQEIVDYLQSLMAPVAHTGAPPMHAPPPVPAISSGAMAGDRLPFELAGVAIARHAVRAIAAPASGMAMPGLYNAANVEIVAAAPGVGEALAGLLRDHGISATTVNQPSASAEAVIHLGGLQQTTSREDLLALNRAVFADAQRIAARYEEHGGVFVTVADTGGTFGLLTEPGSRAWAGGIGALAKTAAQEWPRAQVKAIDIAAAQLAPTAIAEHIAQEILAGGAELEVGLGSAHGRVTVVADAAPVATHTRRIDQRDVIVVSGGGRGVTAASVIALAEQTRASFVLIGRTELGDEPAAARGLTSDAELKRALLTGAAAQGLKLTPKQLEQQVQRILADREVRATLAALSAAGSRVRYATADVRDASQLGALLDRVRADFGPITGLVHGAGVLADAPLHKKTLDGYDRVFETKVGGLCALLDATAGDSLKLVCLFSSVAARSGNVGQSDYAMANEILNKVALAEQARRGPGCLVRALGWGPWDSGMVTPGLKAMFESRGISLIPLADGAHAFVSDVLDGQTASPEVILGDGVLAGVPTHPVSAEGRVARVVAQAARQPYLADHRIQGNVVLPIVQALEWFVRMAQACRPGQRVDRVVDLRVLRGVTLSEFDQRGDALLVRCASIDGHPHRLACTLSDASGSNAYYSATLEIGRGSTAVPTLASAPAGGKQLNRDTCYTNGALFHGPAFQVLEGVDCQTSSATAPLYGLSVAGWAGEGWATDPAALDGCLQAALVWSFEQLGAKVLPLRVGEIVRYRAGALGDGLRCVLSNGAAKNSRTVCDLDLVDADNHVVVSIKRLEMYPYGS</sequence>
<dbReference type="InterPro" id="IPR049552">
    <property type="entry name" value="PKS_DH_N"/>
</dbReference>
<dbReference type="SUPFAM" id="SSF55048">
    <property type="entry name" value="Probable ACP-binding domain of malonyl-CoA ACP transacylase"/>
    <property type="match status" value="1"/>
</dbReference>
<dbReference type="InterPro" id="IPR042104">
    <property type="entry name" value="PKS_dehydratase_sf"/>
</dbReference>
<dbReference type="Pfam" id="PF00550">
    <property type="entry name" value="PP-binding"/>
    <property type="match status" value="1"/>
</dbReference>
<evidence type="ECO:0000256" key="1">
    <source>
        <dbReference type="ARBA" id="ARBA00022450"/>
    </source>
</evidence>
<dbReference type="SMART" id="SM00827">
    <property type="entry name" value="PKS_AT"/>
    <property type="match status" value="1"/>
</dbReference>
<dbReference type="Pfam" id="PF02801">
    <property type="entry name" value="Ketoacyl-synt_C"/>
    <property type="match status" value="1"/>
</dbReference>
<organism evidence="9 10">
    <name type="scientific">Mycobacterium ahvazicum</name>
    <dbReference type="NCBI Taxonomy" id="1964395"/>
    <lineage>
        <taxon>Bacteria</taxon>
        <taxon>Bacillati</taxon>
        <taxon>Actinomycetota</taxon>
        <taxon>Actinomycetes</taxon>
        <taxon>Mycobacteriales</taxon>
        <taxon>Mycobacteriaceae</taxon>
        <taxon>Mycobacterium</taxon>
        <taxon>Mycobacterium simiae complex</taxon>
    </lineage>
</organism>
<dbReference type="PROSITE" id="PS00606">
    <property type="entry name" value="KS3_1"/>
    <property type="match status" value="1"/>
</dbReference>
<dbReference type="InterPro" id="IPR049900">
    <property type="entry name" value="PKS_mFAS_DH"/>
</dbReference>
<dbReference type="InterPro" id="IPR018201">
    <property type="entry name" value="Ketoacyl_synth_AS"/>
</dbReference>
<dbReference type="PROSITE" id="PS52004">
    <property type="entry name" value="KS3_2"/>
    <property type="match status" value="1"/>
</dbReference>
<dbReference type="InterPro" id="IPR013968">
    <property type="entry name" value="PKS_KR"/>
</dbReference>
<protein>
    <submittedName>
        <fullName evidence="9">Polyketide synthase family protein</fullName>
    </submittedName>
</protein>
<dbReference type="Pfam" id="PF21089">
    <property type="entry name" value="PKS_DH_N"/>
    <property type="match status" value="1"/>
</dbReference>
<dbReference type="InterPro" id="IPR020841">
    <property type="entry name" value="PKS_Beta-ketoAc_synthase_dom"/>
</dbReference>
<feature type="domain" description="PKS/mFAS DH" evidence="8">
    <location>
        <begin position="1736"/>
        <end position="2010"/>
    </location>
</feature>
<dbReference type="SUPFAM" id="SSF52151">
    <property type="entry name" value="FabD/lysophospholipase-like"/>
    <property type="match status" value="1"/>
</dbReference>
<gene>
    <name evidence="9" type="ORF">MAAFP003_1684</name>
</gene>
<dbReference type="InterPro" id="IPR014030">
    <property type="entry name" value="Ketoacyl_synth_N"/>
</dbReference>
<feature type="region of interest" description="N-terminal hotdog fold" evidence="4">
    <location>
        <begin position="1736"/>
        <end position="1863"/>
    </location>
</feature>
<dbReference type="Gene3D" id="3.40.50.720">
    <property type="entry name" value="NAD(P)-binding Rossmann-like Domain"/>
    <property type="match status" value="1"/>
</dbReference>
<dbReference type="CDD" id="cd08953">
    <property type="entry name" value="KR_2_SDR_x"/>
    <property type="match status" value="1"/>
</dbReference>
<dbReference type="Gene3D" id="3.40.366.10">
    <property type="entry name" value="Malonyl-Coenzyme A Acyl Carrier Protein, domain 2"/>
    <property type="match status" value="1"/>
</dbReference>
<evidence type="ECO:0000259" key="8">
    <source>
        <dbReference type="PROSITE" id="PS52019"/>
    </source>
</evidence>
<keyword evidence="1" id="KW-0596">Phosphopantetheine</keyword>
<evidence type="ECO:0000256" key="3">
    <source>
        <dbReference type="ARBA" id="ARBA00022679"/>
    </source>
</evidence>
<evidence type="ECO:0000259" key="6">
    <source>
        <dbReference type="PROSITE" id="PS50075"/>
    </source>
</evidence>
<feature type="domain" description="Carrier" evidence="6">
    <location>
        <begin position="1139"/>
        <end position="1219"/>
    </location>
</feature>
<dbReference type="InterPro" id="IPR016039">
    <property type="entry name" value="Thiolase-like"/>
</dbReference>
<dbReference type="PANTHER" id="PTHR43074:SF1">
    <property type="entry name" value="BETA-KETOACYL SYNTHASE FAMILY PROTEIN-RELATED"/>
    <property type="match status" value="1"/>
</dbReference>
<dbReference type="InterPro" id="IPR036291">
    <property type="entry name" value="NAD(P)-bd_dom_sf"/>
</dbReference>
<dbReference type="RefSeq" id="WP_096286014.1">
    <property type="nucleotide sequence ID" value="NZ_FXEG02000002.1"/>
</dbReference>
<dbReference type="Pfam" id="PF14765">
    <property type="entry name" value="PS-DH"/>
    <property type="match status" value="1"/>
</dbReference>
<dbReference type="PANTHER" id="PTHR43074">
    <property type="entry name" value="OMEGA-3 POLYUNSATURATED FATTY ACID SYNTHASE PFAB-RELATED"/>
    <property type="match status" value="1"/>
</dbReference>
<dbReference type="InterPro" id="IPR020807">
    <property type="entry name" value="PKS_DH"/>
</dbReference>
<keyword evidence="3" id="KW-0808">Transferase</keyword>
<dbReference type="SUPFAM" id="SSF53901">
    <property type="entry name" value="Thiolase-like"/>
    <property type="match status" value="1"/>
</dbReference>
<dbReference type="Pfam" id="PF00109">
    <property type="entry name" value="ketoacyl-synt"/>
    <property type="match status" value="1"/>
</dbReference>
<dbReference type="InterPro" id="IPR009081">
    <property type="entry name" value="PP-bd_ACP"/>
</dbReference>
<evidence type="ECO:0000259" key="7">
    <source>
        <dbReference type="PROSITE" id="PS52004"/>
    </source>
</evidence>
<evidence type="ECO:0000313" key="10">
    <source>
        <dbReference type="Proteomes" id="UP000236318"/>
    </source>
</evidence>
<dbReference type="Proteomes" id="UP000236318">
    <property type="component" value="Unassembled WGS sequence"/>
</dbReference>
<dbReference type="SUPFAM" id="SSF51735">
    <property type="entry name" value="NAD(P)-binding Rossmann-fold domains"/>
    <property type="match status" value="1"/>
</dbReference>
<evidence type="ECO:0000256" key="5">
    <source>
        <dbReference type="SAM" id="MobiDB-lite"/>
    </source>
</evidence>
<dbReference type="CDD" id="cd00833">
    <property type="entry name" value="PKS"/>
    <property type="match status" value="1"/>
</dbReference>
<dbReference type="InterPro" id="IPR036736">
    <property type="entry name" value="ACP-like_sf"/>
</dbReference>
<feature type="domain" description="Ketosynthase family 3 (KS3)" evidence="7">
    <location>
        <begin position="5"/>
        <end position="462"/>
    </location>
</feature>
<keyword evidence="2" id="KW-0597">Phosphoprotein</keyword>
<dbReference type="GO" id="GO:0006633">
    <property type="term" value="P:fatty acid biosynthetic process"/>
    <property type="evidence" value="ECO:0007669"/>
    <property type="project" value="InterPro"/>
</dbReference>
<dbReference type="EMBL" id="FXEG02000002">
    <property type="protein sequence ID" value="SOX53014.1"/>
    <property type="molecule type" value="Genomic_DNA"/>
</dbReference>
<evidence type="ECO:0000256" key="4">
    <source>
        <dbReference type="PROSITE-ProRule" id="PRU01363"/>
    </source>
</evidence>
<dbReference type="GO" id="GO:0004315">
    <property type="term" value="F:3-oxoacyl-[acyl-carrier-protein] synthase activity"/>
    <property type="evidence" value="ECO:0007669"/>
    <property type="project" value="InterPro"/>
</dbReference>
<dbReference type="SMART" id="SM00822">
    <property type="entry name" value="PKS_KR"/>
    <property type="match status" value="1"/>
</dbReference>
<dbReference type="InterPro" id="IPR049551">
    <property type="entry name" value="PKS_DH_C"/>
</dbReference>
<dbReference type="SUPFAM" id="SSF47336">
    <property type="entry name" value="ACP-like"/>
    <property type="match status" value="1"/>
</dbReference>
<dbReference type="Gene3D" id="3.40.47.10">
    <property type="match status" value="1"/>
</dbReference>
<evidence type="ECO:0000256" key="2">
    <source>
        <dbReference type="ARBA" id="ARBA00022553"/>
    </source>
</evidence>
<dbReference type="PROSITE" id="PS50075">
    <property type="entry name" value="CARRIER"/>
    <property type="match status" value="1"/>
</dbReference>
<dbReference type="Gene3D" id="1.10.1200.10">
    <property type="entry name" value="ACP-like"/>
    <property type="match status" value="1"/>
</dbReference>
<dbReference type="InterPro" id="IPR016036">
    <property type="entry name" value="Malonyl_transacylase_ACP-bd"/>
</dbReference>
<dbReference type="InterPro" id="IPR001227">
    <property type="entry name" value="Ac_transferase_dom_sf"/>
</dbReference>
<dbReference type="InterPro" id="IPR052568">
    <property type="entry name" value="PKS-FAS_Synthase"/>
</dbReference>
<dbReference type="SMART" id="SM00826">
    <property type="entry name" value="PKS_DH"/>
    <property type="match status" value="1"/>
</dbReference>
<keyword evidence="10" id="KW-1185">Reference proteome</keyword>